<dbReference type="CDD" id="cd03784">
    <property type="entry name" value="GT1_Gtf-like"/>
    <property type="match status" value="1"/>
</dbReference>
<evidence type="ECO:0000256" key="3">
    <source>
        <dbReference type="ARBA" id="ARBA00022679"/>
    </source>
</evidence>
<dbReference type="Gene3D" id="3.40.50.2000">
    <property type="entry name" value="Glycogen Phosphorylase B"/>
    <property type="match status" value="2"/>
</dbReference>
<dbReference type="GO" id="GO:0017000">
    <property type="term" value="P:antibiotic biosynthetic process"/>
    <property type="evidence" value="ECO:0007669"/>
    <property type="project" value="UniProtKB-ARBA"/>
</dbReference>
<dbReference type="InterPro" id="IPR048284">
    <property type="entry name" value="EryCIII-like_N"/>
</dbReference>
<evidence type="ECO:0000256" key="2">
    <source>
        <dbReference type="ARBA" id="ARBA00022676"/>
    </source>
</evidence>
<dbReference type="InterPro" id="IPR002213">
    <property type="entry name" value="UDP_glucos_trans"/>
</dbReference>
<keyword evidence="2" id="KW-0328">Glycosyltransferase</keyword>
<organism evidence="6 7">
    <name type="scientific">Lentzea albidocapillata subsp. violacea</name>
    <dbReference type="NCBI Taxonomy" id="128104"/>
    <lineage>
        <taxon>Bacteria</taxon>
        <taxon>Bacillati</taxon>
        <taxon>Actinomycetota</taxon>
        <taxon>Actinomycetes</taxon>
        <taxon>Pseudonocardiales</taxon>
        <taxon>Pseudonocardiaceae</taxon>
        <taxon>Lentzea</taxon>
    </lineage>
</organism>
<evidence type="ECO:0000259" key="5">
    <source>
        <dbReference type="Pfam" id="PF21036"/>
    </source>
</evidence>
<dbReference type="EMBL" id="FNET01000003">
    <property type="protein sequence ID" value="SDJ89475.1"/>
    <property type="molecule type" value="Genomic_DNA"/>
</dbReference>
<gene>
    <name evidence="6" type="ORF">SAMN04488074_103467</name>
</gene>
<evidence type="ECO:0000313" key="7">
    <source>
        <dbReference type="Proteomes" id="UP000199682"/>
    </source>
</evidence>
<comment type="similarity">
    <text evidence="1">Belongs to the glycosyltransferase 28 family.</text>
</comment>
<feature type="domain" description="Erythromycin biosynthesis protein CIII-like C-terminal" evidence="4">
    <location>
        <begin position="237"/>
        <end position="378"/>
    </location>
</feature>
<dbReference type="PANTHER" id="PTHR48050:SF13">
    <property type="entry name" value="STEROL 3-BETA-GLUCOSYLTRANSFERASE UGT80A2"/>
    <property type="match status" value="1"/>
</dbReference>
<feature type="domain" description="Erythromycin biosynthesis protein CIII-like N-terminal" evidence="5">
    <location>
        <begin position="23"/>
        <end position="213"/>
    </location>
</feature>
<accession>A0A1G8XHV1</accession>
<dbReference type="GO" id="GO:0016758">
    <property type="term" value="F:hexosyltransferase activity"/>
    <property type="evidence" value="ECO:0007669"/>
    <property type="project" value="UniProtKB-ARBA"/>
</dbReference>
<dbReference type="InterPro" id="IPR010610">
    <property type="entry name" value="EryCIII-like_C"/>
</dbReference>
<dbReference type="PANTHER" id="PTHR48050">
    <property type="entry name" value="STEROL 3-BETA-GLUCOSYLTRANSFERASE"/>
    <property type="match status" value="1"/>
</dbReference>
<protein>
    <submittedName>
        <fullName evidence="6">Glycosyltransferase, MGT family</fullName>
    </submittedName>
</protein>
<reference evidence="7" key="1">
    <citation type="submission" date="2016-10" db="EMBL/GenBank/DDBJ databases">
        <authorList>
            <person name="Varghese N."/>
            <person name="Submissions S."/>
        </authorList>
    </citation>
    <scope>NUCLEOTIDE SEQUENCE [LARGE SCALE GENOMIC DNA]</scope>
    <source>
        <strain evidence="7">DSM 44796</strain>
    </source>
</reference>
<evidence type="ECO:0000259" key="4">
    <source>
        <dbReference type="Pfam" id="PF06722"/>
    </source>
</evidence>
<dbReference type="Proteomes" id="UP000199682">
    <property type="component" value="Unassembled WGS sequence"/>
</dbReference>
<dbReference type="RefSeq" id="WP_090005541.1">
    <property type="nucleotide sequence ID" value="NZ_FNET01000003.1"/>
</dbReference>
<dbReference type="Pfam" id="PF06722">
    <property type="entry name" value="EryCIII-like_C"/>
    <property type="match status" value="1"/>
</dbReference>
<dbReference type="GO" id="GO:0008194">
    <property type="term" value="F:UDP-glycosyltransferase activity"/>
    <property type="evidence" value="ECO:0007669"/>
    <property type="project" value="InterPro"/>
</dbReference>
<evidence type="ECO:0000313" key="6">
    <source>
        <dbReference type="EMBL" id="SDJ89475.1"/>
    </source>
</evidence>
<dbReference type="Pfam" id="PF21036">
    <property type="entry name" value="EryCIII-like_N"/>
    <property type="match status" value="1"/>
</dbReference>
<dbReference type="FunFam" id="3.40.50.2000:FF:000072">
    <property type="entry name" value="Glycosyl transferase"/>
    <property type="match status" value="1"/>
</dbReference>
<evidence type="ECO:0000256" key="1">
    <source>
        <dbReference type="ARBA" id="ARBA00006962"/>
    </source>
</evidence>
<keyword evidence="3 6" id="KW-0808">Transferase</keyword>
<dbReference type="SUPFAM" id="SSF53756">
    <property type="entry name" value="UDP-Glycosyltransferase/glycogen phosphorylase"/>
    <property type="match status" value="1"/>
</dbReference>
<dbReference type="AlphaFoldDB" id="A0A1G8XHV1"/>
<dbReference type="InterPro" id="IPR050426">
    <property type="entry name" value="Glycosyltransferase_28"/>
</dbReference>
<sequence length="382" mass="40294">MRILFSSLGSHGHVYPILPLAIAARAQGHDVLYAVDPGFHPTVGKLGFTVVDAGIGIWDAFRQANALHGTAGFRRDMLRQTAVDAFGSLLPRAFVNDLEPVLERDKPDVVVFELINPGAGLAAMRAGIPAVCHGFGKMDETLVPEAMSDLLLEYVAELGITLPNGHHYGLGSTYLDVFPPSLQDLDFLADVDRIPMRPVPFAEPGDLPDWVVAHERPLVYLTFGTAFSNPDVLRTAIAGLSGVDAEVLVATGPQVDPSVLTGVPGNVHVLPWVPQADLLAHADLVVHHGGAGTTVAAMTRGLPQLVLPQGADQFRNAEIVTDTGLGCRLVGADFTADAVQEVARKLLRDNDVRAANAGIAAEIAAMPSPDEVVPKLVGLAGA</sequence>
<proteinExistence type="inferred from homology"/>
<name>A0A1G8XHV1_9PSEU</name>